<dbReference type="EMBL" id="NESQ01000124">
    <property type="protein sequence ID" value="PUU78295.1"/>
    <property type="molecule type" value="Genomic_DNA"/>
</dbReference>
<proteinExistence type="predicted"/>
<evidence type="ECO:0000313" key="3">
    <source>
        <dbReference type="Proteomes" id="UP000244722"/>
    </source>
</evidence>
<name>A0A2T6ZS37_TUBBO</name>
<protein>
    <submittedName>
        <fullName evidence="2">Uncharacterized protein</fullName>
    </submittedName>
</protein>
<gene>
    <name evidence="2" type="ORF">B9Z19DRAFT_1065163</name>
</gene>
<keyword evidence="1" id="KW-0732">Signal</keyword>
<dbReference type="OrthoDB" id="5502633at2759"/>
<dbReference type="AlphaFoldDB" id="A0A2T6ZS37"/>
<sequence length="255" mass="26834">MWTDLLLTLLLLQSIAVQAELPPMPKSAHFTSIVCPSIIGSRNNQIDLHDGDGKPLGLAHESCSLISGPCKVEGTSNITVGPYTVIHPGAVFGPCAYRDMVMQITATDGVNTARQLLFATCGVIPFVCDPERGIVGQVNEVRMSELPSAPPTSIVLQEYNANGCPEDQDFGDQISNTAGCIPITNTGITNVVVVPKPDMPSTCILTLFADTNCFSDSSYALIGPIAPASHPSACIGPIRNPSGNLFEAKGATLHC</sequence>
<reference evidence="2 3" key="1">
    <citation type="submission" date="2017-04" db="EMBL/GenBank/DDBJ databases">
        <title>Draft genome sequence of Tuber borchii Vittad., a whitish edible truffle.</title>
        <authorList>
            <consortium name="DOE Joint Genome Institute"/>
            <person name="Murat C."/>
            <person name="Kuo A."/>
            <person name="Barry K.W."/>
            <person name="Clum A."/>
            <person name="Dockter R.B."/>
            <person name="Fauchery L."/>
            <person name="Iotti M."/>
            <person name="Kohler A."/>
            <person name="Labutti K."/>
            <person name="Lindquist E.A."/>
            <person name="Lipzen A."/>
            <person name="Ohm R.A."/>
            <person name="Wang M."/>
            <person name="Grigoriev I.V."/>
            <person name="Zambonelli A."/>
            <person name="Martin F.M."/>
        </authorList>
    </citation>
    <scope>NUCLEOTIDE SEQUENCE [LARGE SCALE GENOMIC DNA]</scope>
    <source>
        <strain evidence="2 3">Tbo3840</strain>
    </source>
</reference>
<keyword evidence="3" id="KW-1185">Reference proteome</keyword>
<dbReference type="Proteomes" id="UP000244722">
    <property type="component" value="Unassembled WGS sequence"/>
</dbReference>
<comment type="caution">
    <text evidence="2">The sequence shown here is derived from an EMBL/GenBank/DDBJ whole genome shotgun (WGS) entry which is preliminary data.</text>
</comment>
<feature type="signal peptide" evidence="1">
    <location>
        <begin position="1"/>
        <end position="19"/>
    </location>
</feature>
<evidence type="ECO:0000256" key="1">
    <source>
        <dbReference type="SAM" id="SignalP"/>
    </source>
</evidence>
<accession>A0A2T6ZS37</accession>
<feature type="chain" id="PRO_5015569178" evidence="1">
    <location>
        <begin position="20"/>
        <end position="255"/>
    </location>
</feature>
<evidence type="ECO:0000313" key="2">
    <source>
        <dbReference type="EMBL" id="PUU78295.1"/>
    </source>
</evidence>
<organism evidence="2 3">
    <name type="scientific">Tuber borchii</name>
    <name type="common">White truffle</name>
    <dbReference type="NCBI Taxonomy" id="42251"/>
    <lineage>
        <taxon>Eukaryota</taxon>
        <taxon>Fungi</taxon>
        <taxon>Dikarya</taxon>
        <taxon>Ascomycota</taxon>
        <taxon>Pezizomycotina</taxon>
        <taxon>Pezizomycetes</taxon>
        <taxon>Pezizales</taxon>
        <taxon>Tuberaceae</taxon>
        <taxon>Tuber</taxon>
    </lineage>
</organism>